<dbReference type="NCBIfam" id="TIGR03299">
    <property type="entry name" value="LGT_TIGR03299"/>
    <property type="match status" value="1"/>
</dbReference>
<sequence length="350" mass="38935">MAHEIEVAANGDAAFFAARQSAWHRLGTTTTEAQTAEQALELAHLSGWDVRKAPLTALATGPDCEELHLPVAGKYATVRNNPFTGKPEPLGVVGKVYQPIQNEENTELLNTLIDQSGAHFETAGSLRGGREVFVTMKMPEHMMIGGVDQLDMYIAAMNSHDGTTPFRFVVTPIRVVCANTQRAALAHAVSTFSIRHTKSAKSNIEAARQALALTFKYQDEFQQAAERMIQETMTDTHFQRYIDHLFPAPAKTASDRVRANHQEKRLTLNMLFSDAQTNHEIRGTQWAGYQALTEYIDHYAPTQNTPWTNTKDEARALSSLSKNATNLKERAFNHATVERLGERQASTTKR</sequence>
<dbReference type="InterPro" id="IPR026325">
    <property type="entry name" value="DUF932"/>
</dbReference>
<dbReference type="InterPro" id="IPR017686">
    <property type="entry name" value="Phg/plasmid-like_prot"/>
</dbReference>
<dbReference type="Pfam" id="PF06067">
    <property type="entry name" value="DUF932"/>
    <property type="match status" value="1"/>
</dbReference>
<proteinExistence type="predicted"/>
<gene>
    <name evidence="1" type="ORF">FQ154_18775</name>
</gene>
<name>A0A5B0E2Q3_9MICC</name>
<evidence type="ECO:0000313" key="2">
    <source>
        <dbReference type="Proteomes" id="UP000323856"/>
    </source>
</evidence>
<reference evidence="1 2" key="1">
    <citation type="submission" date="2019-07" db="EMBL/GenBank/DDBJ databases">
        <title>Analysis of the biochemical properties, biological activity and biotechnological potential of siderophores and biosurfactants produced by Antarctic psychrotolerant bacteria.</title>
        <authorList>
            <person name="Styczynski M."/>
            <person name="Krucon T."/>
            <person name="Decewicz P."/>
            <person name="Dziewit L."/>
        </authorList>
    </citation>
    <scope>NUCLEOTIDE SEQUENCE [LARGE SCALE GENOMIC DNA]</scope>
    <source>
        <strain evidence="1 2">ANT_H27</strain>
    </source>
</reference>
<dbReference type="RefSeq" id="WP_149620909.1">
    <property type="nucleotide sequence ID" value="NZ_VOBL01000029.1"/>
</dbReference>
<dbReference type="AlphaFoldDB" id="A0A5B0E2Q3"/>
<dbReference type="Proteomes" id="UP000323856">
    <property type="component" value="Unassembled WGS sequence"/>
</dbReference>
<evidence type="ECO:0000313" key="1">
    <source>
        <dbReference type="EMBL" id="KAA0973347.1"/>
    </source>
</evidence>
<accession>A0A5B0E2Q3</accession>
<organism evidence="1 2">
    <name type="scientific">Paeniglutamicibacter gangotriensis</name>
    <dbReference type="NCBI Taxonomy" id="254787"/>
    <lineage>
        <taxon>Bacteria</taxon>
        <taxon>Bacillati</taxon>
        <taxon>Actinomycetota</taxon>
        <taxon>Actinomycetes</taxon>
        <taxon>Micrococcales</taxon>
        <taxon>Micrococcaceae</taxon>
        <taxon>Paeniglutamicibacter</taxon>
    </lineage>
</organism>
<comment type="caution">
    <text evidence="1">The sequence shown here is derived from an EMBL/GenBank/DDBJ whole genome shotgun (WGS) entry which is preliminary data.</text>
</comment>
<protein>
    <submittedName>
        <fullName evidence="1">DUF945 domain-containing protein</fullName>
    </submittedName>
</protein>
<dbReference type="EMBL" id="VOBL01000029">
    <property type="protein sequence ID" value="KAA0973347.1"/>
    <property type="molecule type" value="Genomic_DNA"/>
</dbReference>
<dbReference type="OrthoDB" id="576140at2"/>